<protein>
    <submittedName>
        <fullName evidence="2">Uncharacterized protein</fullName>
    </submittedName>
</protein>
<gene>
    <name evidence="2" type="ordered locus">Ftrac_1548</name>
</gene>
<dbReference type="EMBL" id="CP002349">
    <property type="protein sequence ID" value="ADR21538.1"/>
    <property type="molecule type" value="Genomic_DNA"/>
</dbReference>
<dbReference type="Proteomes" id="UP000008720">
    <property type="component" value="Chromosome"/>
</dbReference>
<accession>E4TPF0</accession>
<keyword evidence="3" id="KW-1185">Reference proteome</keyword>
<dbReference type="KEGG" id="mtt:Ftrac_1548"/>
<reference evidence="2 3" key="1">
    <citation type="journal article" date="2011" name="Stand. Genomic Sci.">
        <title>Complete genome sequence of Marivirga tractuosa type strain (H-43).</title>
        <authorList>
            <person name="Pagani I."/>
            <person name="Chertkov O."/>
            <person name="Lapidus A."/>
            <person name="Lucas S."/>
            <person name="Del Rio T.G."/>
            <person name="Tice H."/>
            <person name="Copeland A."/>
            <person name="Cheng J.F."/>
            <person name="Nolan M."/>
            <person name="Saunders E."/>
            <person name="Pitluck S."/>
            <person name="Held B."/>
            <person name="Goodwin L."/>
            <person name="Liolios K."/>
            <person name="Ovchinikova G."/>
            <person name="Ivanova N."/>
            <person name="Mavromatis K."/>
            <person name="Pati A."/>
            <person name="Chen A."/>
            <person name="Palaniappan K."/>
            <person name="Land M."/>
            <person name="Hauser L."/>
            <person name="Jeffries C.D."/>
            <person name="Detter J.C."/>
            <person name="Han C."/>
            <person name="Tapia R."/>
            <person name="Ngatchou-Djao O.D."/>
            <person name="Rohde M."/>
            <person name="Goker M."/>
            <person name="Spring S."/>
            <person name="Sikorski J."/>
            <person name="Woyke T."/>
            <person name="Bristow J."/>
            <person name="Eisen J.A."/>
            <person name="Markowitz V."/>
            <person name="Hugenholtz P."/>
            <person name="Klenk H.P."/>
            <person name="Kyrpides N.C."/>
        </authorList>
    </citation>
    <scope>NUCLEOTIDE SEQUENCE [LARGE SCALE GENOMIC DNA]</scope>
    <source>
        <strain evidence="3">ATCC 23168 / DSM 4126 / NBRC 15989 / NCIMB 1408 / VKM B-1430 / H-43</strain>
    </source>
</reference>
<keyword evidence="1" id="KW-0812">Transmembrane</keyword>
<dbReference type="STRING" id="643867.Ftrac_1548"/>
<evidence type="ECO:0000256" key="1">
    <source>
        <dbReference type="SAM" id="Phobius"/>
    </source>
</evidence>
<dbReference type="AlphaFoldDB" id="E4TPF0"/>
<feature type="transmembrane region" description="Helical" evidence="1">
    <location>
        <begin position="36"/>
        <end position="58"/>
    </location>
</feature>
<evidence type="ECO:0000313" key="3">
    <source>
        <dbReference type="Proteomes" id="UP000008720"/>
    </source>
</evidence>
<organism evidence="2 3">
    <name type="scientific">Marivirga tractuosa (strain ATCC 23168 / DSM 4126 / NBRC 15989 / NCIMB 1408 / VKM B-1430 / H-43)</name>
    <name type="common">Microscilla tractuosa</name>
    <name type="synonym">Flexibacter tractuosus</name>
    <dbReference type="NCBI Taxonomy" id="643867"/>
    <lineage>
        <taxon>Bacteria</taxon>
        <taxon>Pseudomonadati</taxon>
        <taxon>Bacteroidota</taxon>
        <taxon>Cytophagia</taxon>
        <taxon>Cytophagales</taxon>
        <taxon>Marivirgaceae</taxon>
        <taxon>Marivirga</taxon>
    </lineage>
</organism>
<name>E4TPF0_MARTH</name>
<dbReference type="HOGENOM" id="CLU_2955174_0_0_10"/>
<keyword evidence="1" id="KW-0472">Membrane</keyword>
<keyword evidence="1" id="KW-1133">Transmembrane helix</keyword>
<evidence type="ECO:0000313" key="2">
    <source>
        <dbReference type="EMBL" id="ADR21538.1"/>
    </source>
</evidence>
<sequence>MLLYLFIVKNFMARGEVLNVKAKYRAIIDSGSTGDVISAVVICIECIIASSVILGNILN</sequence>
<proteinExistence type="predicted"/>